<accession>A0ABS8SE73</accession>
<dbReference type="Proteomes" id="UP000823775">
    <property type="component" value="Unassembled WGS sequence"/>
</dbReference>
<organism evidence="1 2">
    <name type="scientific">Datura stramonium</name>
    <name type="common">Jimsonweed</name>
    <name type="synonym">Common thornapple</name>
    <dbReference type="NCBI Taxonomy" id="4076"/>
    <lineage>
        <taxon>Eukaryota</taxon>
        <taxon>Viridiplantae</taxon>
        <taxon>Streptophyta</taxon>
        <taxon>Embryophyta</taxon>
        <taxon>Tracheophyta</taxon>
        <taxon>Spermatophyta</taxon>
        <taxon>Magnoliopsida</taxon>
        <taxon>eudicotyledons</taxon>
        <taxon>Gunneridae</taxon>
        <taxon>Pentapetalae</taxon>
        <taxon>asterids</taxon>
        <taxon>lamiids</taxon>
        <taxon>Solanales</taxon>
        <taxon>Solanaceae</taxon>
        <taxon>Solanoideae</taxon>
        <taxon>Datureae</taxon>
        <taxon>Datura</taxon>
    </lineage>
</organism>
<dbReference type="InterPro" id="IPR007877">
    <property type="entry name" value="DUF707"/>
</dbReference>
<evidence type="ECO:0000313" key="1">
    <source>
        <dbReference type="EMBL" id="MCD7457108.1"/>
    </source>
</evidence>
<gene>
    <name evidence="1" type="ORF">HAX54_034181</name>
</gene>
<evidence type="ECO:0000313" key="2">
    <source>
        <dbReference type="Proteomes" id="UP000823775"/>
    </source>
</evidence>
<dbReference type="PANTHER" id="PTHR31210:SF38">
    <property type="entry name" value="LYSINE KETOGLUTARATE REDUCTASE TRANS-SPLICING RELATED 1"/>
    <property type="match status" value="1"/>
</dbReference>
<name>A0ABS8SE73_DATST</name>
<keyword evidence="2" id="KW-1185">Reference proteome</keyword>
<dbReference type="EMBL" id="JACEIK010000440">
    <property type="protein sequence ID" value="MCD7457108.1"/>
    <property type="molecule type" value="Genomic_DNA"/>
</dbReference>
<dbReference type="PANTHER" id="PTHR31210">
    <property type="entry name" value="OS06G0731900 PROTEIN"/>
    <property type="match status" value="1"/>
</dbReference>
<proteinExistence type="predicted"/>
<protein>
    <submittedName>
        <fullName evidence="1">Uncharacterized protein</fullName>
    </submittedName>
</protein>
<comment type="caution">
    <text evidence="1">The sequence shown here is derived from an EMBL/GenBank/DDBJ whole genome shotgun (WGS) entry which is preliminary data.</text>
</comment>
<dbReference type="Pfam" id="PF05212">
    <property type="entry name" value="DUF707"/>
    <property type="match status" value="2"/>
</dbReference>
<sequence length="254" mass="28821">MFCSSNSFKIAETIGAYSPPVILVLIRFGSNQTKRSPERLPPGIVASESDYYLRRLWGNPSEDLTSKPKYLVTFTVGLKQKHSIDAAVKKLGYMTCQKHGLEISQPDLDPRKGTTWPMTIRRGDEIMAPRLFPRDAWRCVWHMIQNDLIMVGDLTLRYNAKALSVHSLLKPAHENWSCRCSMDCSPKQPSLGNEGQAKDGKAAWRGVRERCEKEWSMFQSRAENAEKAYYKSNGIDISNFTYKNGINLSNSISH</sequence>
<reference evidence="1 2" key="1">
    <citation type="journal article" date="2021" name="BMC Genomics">
        <title>Datura genome reveals duplications of psychoactive alkaloid biosynthetic genes and high mutation rate following tissue culture.</title>
        <authorList>
            <person name="Rajewski A."/>
            <person name="Carter-House D."/>
            <person name="Stajich J."/>
            <person name="Litt A."/>
        </authorList>
    </citation>
    <scope>NUCLEOTIDE SEQUENCE [LARGE SCALE GENOMIC DNA]</scope>
    <source>
        <strain evidence="1">AR-01</strain>
    </source>
</reference>